<dbReference type="InterPro" id="IPR036909">
    <property type="entry name" value="Cyt_c-like_dom_sf"/>
</dbReference>
<dbReference type="GO" id="GO:0009055">
    <property type="term" value="F:electron transfer activity"/>
    <property type="evidence" value="ECO:0007669"/>
    <property type="project" value="InterPro"/>
</dbReference>
<dbReference type="InterPro" id="IPR009056">
    <property type="entry name" value="Cyt_c-like_dom"/>
</dbReference>
<evidence type="ECO:0000256" key="3">
    <source>
        <dbReference type="ARBA" id="ARBA00023004"/>
    </source>
</evidence>
<gene>
    <name evidence="6" type="ORF">ASZ90_004790</name>
</gene>
<dbReference type="Pfam" id="PF00034">
    <property type="entry name" value="Cytochrom_C"/>
    <property type="match status" value="1"/>
</dbReference>
<reference evidence="6" key="1">
    <citation type="journal article" date="2015" name="Proc. Natl. Acad. Sci. U.S.A.">
        <title>Networks of energetic and metabolic interactions define dynamics in microbial communities.</title>
        <authorList>
            <person name="Embree M."/>
            <person name="Liu J.K."/>
            <person name="Al-Bassam M.M."/>
            <person name="Zengler K."/>
        </authorList>
    </citation>
    <scope>NUCLEOTIDE SEQUENCE</scope>
</reference>
<keyword evidence="2" id="KW-0479">Metal-binding</keyword>
<feature type="transmembrane region" description="Helical" evidence="4">
    <location>
        <begin position="23"/>
        <end position="43"/>
    </location>
</feature>
<protein>
    <submittedName>
        <fullName evidence="6">Putative lipoprotein</fullName>
    </submittedName>
</protein>
<evidence type="ECO:0000256" key="2">
    <source>
        <dbReference type="ARBA" id="ARBA00022723"/>
    </source>
</evidence>
<evidence type="ECO:0000313" key="6">
    <source>
        <dbReference type="EMBL" id="KUG25388.1"/>
    </source>
</evidence>
<name>A0A0W8FX09_9ZZZZ</name>
<feature type="domain" description="Cytochrome c" evidence="5">
    <location>
        <begin position="90"/>
        <end position="178"/>
    </location>
</feature>
<dbReference type="EMBL" id="LNQE01000698">
    <property type="protein sequence ID" value="KUG25388.1"/>
    <property type="molecule type" value="Genomic_DNA"/>
</dbReference>
<keyword evidence="6" id="KW-0449">Lipoprotein</keyword>
<comment type="caution">
    <text evidence="6">The sequence shown here is derived from an EMBL/GenBank/DDBJ whole genome shotgun (WGS) entry which is preliminary data.</text>
</comment>
<keyword evidence="4" id="KW-1133">Transmembrane helix</keyword>
<dbReference type="GO" id="GO:0020037">
    <property type="term" value="F:heme binding"/>
    <property type="evidence" value="ECO:0007669"/>
    <property type="project" value="InterPro"/>
</dbReference>
<dbReference type="SUPFAM" id="SSF46626">
    <property type="entry name" value="Cytochrome c"/>
    <property type="match status" value="1"/>
</dbReference>
<dbReference type="AlphaFoldDB" id="A0A0W8FX09"/>
<sequence length="313" mass="35195">MEQNKKYEPEIDFKSLIKKPKRLFGWVFVYFFLIILIVGIYYVNNLNTINVNTLPAKAPVKDEVKRTLEVKSGSVMPAVDISTITDPTDELINKGKDLYKNNCASCHGESGLGDGVAGMALNPPARNLTKLDGWKNGVDFPGLYKTLEEGIPQTGMVAYEFLSPVDRIAMIQYIRTLADYPSVTDDQVQELEMTYKLSEGRTTSDQITVEMAFTQLVNEKSHPKRVANLLAYVNNHPTLQGADVFNKTAVNKHRVLTSFLEVDFVALNLADFIQIVNVNFIELGFSAEVNLLERTEWQNLYNYLKNVLGTARA</sequence>
<proteinExistence type="predicted"/>
<keyword evidence="4" id="KW-0472">Membrane</keyword>
<evidence type="ECO:0000256" key="4">
    <source>
        <dbReference type="SAM" id="Phobius"/>
    </source>
</evidence>
<evidence type="ECO:0000259" key="5">
    <source>
        <dbReference type="PROSITE" id="PS51007"/>
    </source>
</evidence>
<dbReference type="Gene3D" id="1.10.760.10">
    <property type="entry name" value="Cytochrome c-like domain"/>
    <property type="match status" value="1"/>
</dbReference>
<dbReference type="GO" id="GO:0046872">
    <property type="term" value="F:metal ion binding"/>
    <property type="evidence" value="ECO:0007669"/>
    <property type="project" value="UniProtKB-KW"/>
</dbReference>
<evidence type="ECO:0000256" key="1">
    <source>
        <dbReference type="ARBA" id="ARBA00022617"/>
    </source>
</evidence>
<keyword evidence="1" id="KW-0349">Heme</keyword>
<dbReference type="PROSITE" id="PS51007">
    <property type="entry name" value="CYTC"/>
    <property type="match status" value="1"/>
</dbReference>
<keyword evidence="4" id="KW-0812">Transmembrane</keyword>
<organism evidence="6">
    <name type="scientific">hydrocarbon metagenome</name>
    <dbReference type="NCBI Taxonomy" id="938273"/>
    <lineage>
        <taxon>unclassified sequences</taxon>
        <taxon>metagenomes</taxon>
        <taxon>ecological metagenomes</taxon>
    </lineage>
</organism>
<accession>A0A0W8FX09</accession>
<keyword evidence="3" id="KW-0408">Iron</keyword>